<accession>A0A444YQU4</accession>
<dbReference type="AlphaFoldDB" id="A0A444YQU4"/>
<comment type="caution">
    <text evidence="1">The sequence shown here is derived from an EMBL/GenBank/DDBJ whole genome shotgun (WGS) entry which is preliminary data.</text>
</comment>
<dbReference type="PANTHER" id="PTHR47718:SF13">
    <property type="entry name" value="OS09G0290500 PROTEIN"/>
    <property type="match status" value="1"/>
</dbReference>
<organism evidence="1 2">
    <name type="scientific">Arachis hypogaea</name>
    <name type="common">Peanut</name>
    <dbReference type="NCBI Taxonomy" id="3818"/>
    <lineage>
        <taxon>Eukaryota</taxon>
        <taxon>Viridiplantae</taxon>
        <taxon>Streptophyta</taxon>
        <taxon>Embryophyta</taxon>
        <taxon>Tracheophyta</taxon>
        <taxon>Spermatophyta</taxon>
        <taxon>Magnoliopsida</taxon>
        <taxon>eudicotyledons</taxon>
        <taxon>Gunneridae</taxon>
        <taxon>Pentapetalae</taxon>
        <taxon>rosids</taxon>
        <taxon>fabids</taxon>
        <taxon>Fabales</taxon>
        <taxon>Fabaceae</taxon>
        <taxon>Papilionoideae</taxon>
        <taxon>50 kb inversion clade</taxon>
        <taxon>dalbergioids sensu lato</taxon>
        <taxon>Dalbergieae</taxon>
        <taxon>Pterocarpus clade</taxon>
        <taxon>Arachis</taxon>
    </lineage>
</organism>
<reference evidence="1 2" key="1">
    <citation type="submission" date="2019-01" db="EMBL/GenBank/DDBJ databases">
        <title>Sequencing of cultivated peanut Arachis hypogaea provides insights into genome evolution and oil improvement.</title>
        <authorList>
            <person name="Chen X."/>
        </authorList>
    </citation>
    <scope>NUCLEOTIDE SEQUENCE [LARGE SCALE GENOMIC DNA]</scope>
    <source>
        <strain evidence="2">cv. Fuhuasheng</strain>
        <tissue evidence="1">Leaves</tissue>
    </source>
</reference>
<name>A0A444YQU4_ARAHY</name>
<proteinExistence type="predicted"/>
<evidence type="ECO:0000313" key="1">
    <source>
        <dbReference type="EMBL" id="RYR04324.1"/>
    </source>
</evidence>
<evidence type="ECO:0000313" key="2">
    <source>
        <dbReference type="Proteomes" id="UP000289738"/>
    </source>
</evidence>
<gene>
    <name evidence="1" type="ORF">Ahy_B06g084000</name>
</gene>
<protein>
    <submittedName>
        <fullName evidence="1">Uncharacterized protein</fullName>
    </submittedName>
</protein>
<keyword evidence="2" id="KW-1185">Reference proteome</keyword>
<dbReference type="EMBL" id="SDMP01000016">
    <property type="protein sequence ID" value="RYR04324.1"/>
    <property type="molecule type" value="Genomic_DNA"/>
</dbReference>
<dbReference type="Proteomes" id="UP000289738">
    <property type="component" value="Chromosome B06"/>
</dbReference>
<dbReference type="PANTHER" id="PTHR47718">
    <property type="entry name" value="OS01G0519700 PROTEIN"/>
    <property type="match status" value="1"/>
</dbReference>
<sequence length="308" mass="36111">MVTFTKQDMYNEVRRQRALQDGDVDAAIRFLEGVSCVDGKMFWKHRLGPGQHLSDLFWSDGRSQYDYGVFGDVLAFDAMYERNKYNLSVVVFSGEAMLDECGKREVEWVQELYRKKYSLATAYIRRRFFAGIRTTSRCESLHAKLGRFVENRYCVIEFVTNFQRCVRFLRDNEDELEFRSCYGTPVLQTQFVKLEKSGAKRFTREMFWRYRESLKRYVRVRINTCVEIEGGQTFNVNKYHKPQMAWQLCKKLGRVACMSDEDFKSISQKVVNEMLSLEMKYGLRGDNPVSNEAQGGGVKDPISFLYLS</sequence>